<organism evidence="2 3">
    <name type="scientific">Colletotrichum chrysophilum</name>
    <dbReference type="NCBI Taxonomy" id="1836956"/>
    <lineage>
        <taxon>Eukaryota</taxon>
        <taxon>Fungi</taxon>
        <taxon>Dikarya</taxon>
        <taxon>Ascomycota</taxon>
        <taxon>Pezizomycotina</taxon>
        <taxon>Sordariomycetes</taxon>
        <taxon>Hypocreomycetidae</taxon>
        <taxon>Glomerellales</taxon>
        <taxon>Glomerellaceae</taxon>
        <taxon>Colletotrichum</taxon>
        <taxon>Colletotrichum gloeosporioides species complex</taxon>
    </lineage>
</organism>
<accession>A0AAD9AB35</accession>
<proteinExistence type="predicted"/>
<gene>
    <name evidence="2" type="ORF">CCHR01_12547</name>
</gene>
<comment type="caution">
    <text evidence="2">The sequence shown here is derived from an EMBL/GenBank/DDBJ whole genome shotgun (WGS) entry which is preliminary data.</text>
</comment>
<evidence type="ECO:0000313" key="3">
    <source>
        <dbReference type="Proteomes" id="UP001243330"/>
    </source>
</evidence>
<reference evidence="2" key="1">
    <citation type="submission" date="2023-01" db="EMBL/GenBank/DDBJ databases">
        <title>Colletotrichum chrysophilum M932 genome sequence.</title>
        <authorList>
            <person name="Baroncelli R."/>
        </authorList>
    </citation>
    <scope>NUCLEOTIDE SEQUENCE</scope>
    <source>
        <strain evidence="2">M932</strain>
    </source>
</reference>
<dbReference type="Proteomes" id="UP001243330">
    <property type="component" value="Unassembled WGS sequence"/>
</dbReference>
<protein>
    <submittedName>
        <fullName evidence="2">Uncharacterized protein</fullName>
    </submittedName>
</protein>
<name>A0AAD9AB35_9PEZI</name>
<dbReference type="AlphaFoldDB" id="A0AAD9AB35"/>
<keyword evidence="3" id="KW-1185">Reference proteome</keyword>
<sequence>MLTKEQSGSCGKQKFIKRKEKITALGCLMAFFLVGRNPAGGHPQVTCPAPDIVTAVPVVCHPCLWFDVDDARQEESSLNTASQAQGRGGRQGGKKNHRLVRSSSKVTVLHTACLLPGQTSWPATSKIFVHPPDSSPTAAARSASVVGRSLLAALVKILQFSVRRRHAVRKSR</sequence>
<dbReference type="EMBL" id="JAQOWY010000296">
    <property type="protein sequence ID" value="KAK1844806.1"/>
    <property type="molecule type" value="Genomic_DNA"/>
</dbReference>
<evidence type="ECO:0000313" key="2">
    <source>
        <dbReference type="EMBL" id="KAK1844806.1"/>
    </source>
</evidence>
<evidence type="ECO:0000256" key="1">
    <source>
        <dbReference type="SAM" id="MobiDB-lite"/>
    </source>
</evidence>
<feature type="region of interest" description="Disordered" evidence="1">
    <location>
        <begin position="76"/>
        <end position="101"/>
    </location>
</feature>